<reference evidence="17 18" key="1">
    <citation type="submission" date="2020-03" db="EMBL/GenBank/DDBJ databases">
        <title>Dissostichus mawsoni Genome sequencing and assembly.</title>
        <authorList>
            <person name="Park H."/>
        </authorList>
    </citation>
    <scope>NUCLEOTIDE SEQUENCE [LARGE SCALE GENOMIC DNA]</scope>
    <source>
        <strain evidence="17">DM0001</strain>
        <tissue evidence="17">Muscle</tissue>
    </source>
</reference>
<protein>
    <recommendedName>
        <fullName evidence="2">Beta-2 adrenergic receptor</fullName>
    </recommendedName>
    <alternativeName>
        <fullName evidence="13">Beta-2 adrenoreceptor</fullName>
    </alternativeName>
</protein>
<feature type="domain" description="G-protein coupled receptors family 1 profile" evidence="16">
    <location>
        <begin position="1"/>
        <end position="96"/>
    </location>
</feature>
<proteinExistence type="predicted"/>
<dbReference type="PANTHER" id="PTHR24248">
    <property type="entry name" value="ADRENERGIC RECEPTOR-RELATED G-PROTEIN COUPLED RECEPTOR"/>
    <property type="match status" value="1"/>
</dbReference>
<evidence type="ECO:0000313" key="18">
    <source>
        <dbReference type="Proteomes" id="UP000518266"/>
    </source>
</evidence>
<dbReference type="PANTHER" id="PTHR24248:SF21">
    <property type="entry name" value="BETA-2 ADRENERGIC RECEPTOR"/>
    <property type="match status" value="1"/>
</dbReference>
<evidence type="ECO:0000256" key="6">
    <source>
        <dbReference type="ARBA" id="ARBA00023040"/>
    </source>
</evidence>
<dbReference type="Proteomes" id="UP000518266">
    <property type="component" value="Unassembled WGS sequence"/>
</dbReference>
<dbReference type="Pfam" id="PF00001">
    <property type="entry name" value="7tm_1"/>
    <property type="match status" value="1"/>
</dbReference>
<evidence type="ECO:0000256" key="10">
    <source>
        <dbReference type="ARBA" id="ARBA00023170"/>
    </source>
</evidence>
<sequence length="141" mass="15764">MQKTGDTDTGKGEQIAESRARTEKGEGKYSAAKRLKFCLKEHKAVKTLGIIMGTFTLCWLPFFILNILMTFLSLGNIKLLFRLLNCWDTLTRPSTHSSTAAARLQARLPGDTLSQGQKGELGREERMGMVQGQRLLHQAPR</sequence>
<feature type="region of interest" description="Disordered" evidence="14">
    <location>
        <begin position="1"/>
        <end position="23"/>
    </location>
</feature>
<dbReference type="SUPFAM" id="SSF81321">
    <property type="entry name" value="Family A G protein-coupled receptor-like"/>
    <property type="match status" value="1"/>
</dbReference>
<keyword evidence="7 15" id="KW-0472">Membrane</keyword>
<feature type="transmembrane region" description="Helical" evidence="15">
    <location>
        <begin position="50"/>
        <end position="74"/>
    </location>
</feature>
<evidence type="ECO:0000256" key="15">
    <source>
        <dbReference type="SAM" id="Phobius"/>
    </source>
</evidence>
<evidence type="ECO:0000256" key="13">
    <source>
        <dbReference type="ARBA" id="ARBA00030379"/>
    </source>
</evidence>
<comment type="caution">
    <text evidence="17">The sequence shown here is derived from an EMBL/GenBank/DDBJ whole genome shotgun (WGS) entry which is preliminary data.</text>
</comment>
<evidence type="ECO:0000259" key="16">
    <source>
        <dbReference type="PROSITE" id="PS50262"/>
    </source>
</evidence>
<dbReference type="OrthoDB" id="5975661at2759"/>
<dbReference type="GO" id="GO:0043410">
    <property type="term" value="P:positive regulation of MAPK cascade"/>
    <property type="evidence" value="ECO:0007669"/>
    <property type="project" value="TreeGrafter"/>
</dbReference>
<evidence type="ECO:0000256" key="5">
    <source>
        <dbReference type="ARBA" id="ARBA00022989"/>
    </source>
</evidence>
<dbReference type="GO" id="GO:0002025">
    <property type="term" value="P:norepinephrine-epinephrine-mediated vasodilation involved in regulation of systemic arterial blood pressure"/>
    <property type="evidence" value="ECO:0007669"/>
    <property type="project" value="TreeGrafter"/>
</dbReference>
<keyword evidence="8" id="KW-0564">Palmitate</keyword>
<evidence type="ECO:0000256" key="9">
    <source>
        <dbReference type="ARBA" id="ARBA00023157"/>
    </source>
</evidence>
<evidence type="ECO:0000256" key="12">
    <source>
        <dbReference type="ARBA" id="ARBA00023288"/>
    </source>
</evidence>
<evidence type="ECO:0000256" key="8">
    <source>
        <dbReference type="ARBA" id="ARBA00023139"/>
    </source>
</evidence>
<keyword evidence="10" id="KW-0675">Receptor</keyword>
<evidence type="ECO:0000256" key="11">
    <source>
        <dbReference type="ARBA" id="ARBA00023224"/>
    </source>
</evidence>
<dbReference type="EMBL" id="JAAKFY010000020">
    <property type="protein sequence ID" value="KAF3841036.1"/>
    <property type="molecule type" value="Genomic_DNA"/>
</dbReference>
<dbReference type="InterPro" id="IPR000276">
    <property type="entry name" value="GPCR_Rhodpsn"/>
</dbReference>
<keyword evidence="11" id="KW-0807">Transducer</keyword>
<keyword evidence="5 15" id="KW-1133">Transmembrane helix</keyword>
<evidence type="ECO:0000313" key="17">
    <source>
        <dbReference type="EMBL" id="KAF3841036.1"/>
    </source>
</evidence>
<dbReference type="AlphaFoldDB" id="A0A7J5XV81"/>
<keyword evidence="3" id="KW-1003">Cell membrane</keyword>
<accession>A0A7J5XV81</accession>
<dbReference type="GO" id="GO:0004941">
    <property type="term" value="F:beta2-adrenergic receptor activity"/>
    <property type="evidence" value="ECO:0007669"/>
    <property type="project" value="TreeGrafter"/>
</dbReference>
<keyword evidence="4 15" id="KW-0812">Transmembrane</keyword>
<evidence type="ECO:0000256" key="1">
    <source>
        <dbReference type="ARBA" id="ARBA00004651"/>
    </source>
</evidence>
<comment type="subcellular location">
    <subcellularLocation>
        <location evidence="1">Cell membrane</location>
        <topology evidence="1">Multi-pass membrane protein</topology>
    </subcellularLocation>
</comment>
<dbReference type="PROSITE" id="PS50262">
    <property type="entry name" value="G_PROTEIN_RECEP_F1_2"/>
    <property type="match status" value="1"/>
</dbReference>
<dbReference type="GO" id="GO:0005886">
    <property type="term" value="C:plasma membrane"/>
    <property type="evidence" value="ECO:0007669"/>
    <property type="project" value="UniProtKB-SubCell"/>
</dbReference>
<keyword evidence="9" id="KW-1015">Disulfide bond</keyword>
<evidence type="ECO:0000256" key="4">
    <source>
        <dbReference type="ARBA" id="ARBA00022692"/>
    </source>
</evidence>
<evidence type="ECO:0000256" key="3">
    <source>
        <dbReference type="ARBA" id="ARBA00022475"/>
    </source>
</evidence>
<evidence type="ECO:0000256" key="2">
    <source>
        <dbReference type="ARBA" id="ARBA00022188"/>
    </source>
</evidence>
<evidence type="ECO:0000256" key="14">
    <source>
        <dbReference type="SAM" id="MobiDB-lite"/>
    </source>
</evidence>
<evidence type="ECO:0000256" key="7">
    <source>
        <dbReference type="ARBA" id="ARBA00023136"/>
    </source>
</evidence>
<keyword evidence="6" id="KW-0297">G-protein coupled receptor</keyword>
<dbReference type="InterPro" id="IPR017452">
    <property type="entry name" value="GPCR_Rhodpsn_7TM"/>
</dbReference>
<dbReference type="Gene3D" id="1.20.1070.10">
    <property type="entry name" value="Rhodopsin 7-helix transmembrane proteins"/>
    <property type="match status" value="1"/>
</dbReference>
<organism evidence="17 18">
    <name type="scientific">Dissostichus mawsoni</name>
    <name type="common">Antarctic cod</name>
    <dbReference type="NCBI Taxonomy" id="36200"/>
    <lineage>
        <taxon>Eukaryota</taxon>
        <taxon>Metazoa</taxon>
        <taxon>Chordata</taxon>
        <taxon>Craniata</taxon>
        <taxon>Vertebrata</taxon>
        <taxon>Euteleostomi</taxon>
        <taxon>Actinopterygii</taxon>
        <taxon>Neopterygii</taxon>
        <taxon>Teleostei</taxon>
        <taxon>Neoteleostei</taxon>
        <taxon>Acanthomorphata</taxon>
        <taxon>Eupercaria</taxon>
        <taxon>Perciformes</taxon>
        <taxon>Notothenioidei</taxon>
        <taxon>Nototheniidae</taxon>
        <taxon>Dissostichus</taxon>
    </lineage>
</organism>
<keyword evidence="18" id="KW-1185">Reference proteome</keyword>
<keyword evidence="12" id="KW-0449">Lipoprotein</keyword>
<dbReference type="GO" id="GO:0071880">
    <property type="term" value="P:adenylate cyclase-activating adrenergic receptor signaling pathway"/>
    <property type="evidence" value="ECO:0007669"/>
    <property type="project" value="TreeGrafter"/>
</dbReference>
<gene>
    <name evidence="17" type="ORF">F7725_006898</name>
</gene>
<dbReference type="GO" id="GO:0051380">
    <property type="term" value="F:norepinephrine binding"/>
    <property type="evidence" value="ECO:0007669"/>
    <property type="project" value="TreeGrafter"/>
</dbReference>
<name>A0A7J5XV81_DISMA</name>